<feature type="domain" description="Zinc finger DksA/TraR C4-type" evidence="5">
    <location>
        <begin position="17"/>
        <end position="47"/>
    </location>
</feature>
<dbReference type="Gene3D" id="1.20.120.910">
    <property type="entry name" value="DksA, coiled-coil domain"/>
    <property type="match status" value="1"/>
</dbReference>
<keyword evidence="2" id="KW-0863">Zinc-finger</keyword>
<feature type="zinc finger region" description="dksA C4-type" evidence="4">
    <location>
        <begin position="22"/>
        <end position="46"/>
    </location>
</feature>
<dbReference type="GO" id="GO:0032259">
    <property type="term" value="P:methylation"/>
    <property type="evidence" value="ECO:0007669"/>
    <property type="project" value="UniProtKB-KW"/>
</dbReference>
<evidence type="ECO:0000256" key="3">
    <source>
        <dbReference type="ARBA" id="ARBA00022833"/>
    </source>
</evidence>
<evidence type="ECO:0000259" key="5">
    <source>
        <dbReference type="Pfam" id="PF01258"/>
    </source>
</evidence>
<evidence type="ECO:0000256" key="2">
    <source>
        <dbReference type="ARBA" id="ARBA00022771"/>
    </source>
</evidence>
<dbReference type="STRING" id="999552.METH_05370"/>
<accession>V9VNH1</accession>
<protein>
    <submittedName>
        <fullName evidence="6">Dimethylmenaquinone methyltransferase</fullName>
    </submittedName>
</protein>
<dbReference type="AlphaFoldDB" id="V9VNH1"/>
<sequence>MDELRRIDAALARLREGSYGYCRICGDNIADDWLDQRPASPFCKSCAL</sequence>
<dbReference type="InterPro" id="IPR000962">
    <property type="entry name" value="Znf_DskA_TraR"/>
</dbReference>
<proteinExistence type="predicted"/>
<dbReference type="GO" id="GO:0008270">
    <property type="term" value="F:zinc ion binding"/>
    <property type="evidence" value="ECO:0007669"/>
    <property type="project" value="UniProtKB-KW"/>
</dbReference>
<keyword evidence="7" id="KW-1185">Reference proteome</keyword>
<keyword evidence="3" id="KW-0862">Zinc</keyword>
<dbReference type="KEGG" id="lmd:METH_05370"/>
<keyword evidence="6" id="KW-0489">Methyltransferase</keyword>
<dbReference type="PROSITE" id="PS51128">
    <property type="entry name" value="ZF_DKSA_2"/>
    <property type="match status" value="1"/>
</dbReference>
<evidence type="ECO:0000313" key="7">
    <source>
        <dbReference type="Proteomes" id="UP000018780"/>
    </source>
</evidence>
<evidence type="ECO:0000256" key="4">
    <source>
        <dbReference type="PROSITE-ProRule" id="PRU00510"/>
    </source>
</evidence>
<dbReference type="EMBL" id="CP006773">
    <property type="protein sequence ID" value="AHD00231.1"/>
    <property type="molecule type" value="Genomic_DNA"/>
</dbReference>
<dbReference type="PATRIC" id="fig|999552.6.peg.1076"/>
<reference evidence="6 7" key="1">
    <citation type="submission" date="2013-09" db="EMBL/GenBank/DDBJ databases">
        <authorList>
            <consortium name="DOE Joint Genome Institute"/>
            <person name="Klenk H.-P."/>
            <person name="Huntemann M."/>
            <person name="Han J."/>
            <person name="Chen A."/>
            <person name="Kyrpides N."/>
            <person name="Mavromatis K."/>
            <person name="Markowitz V."/>
            <person name="Palaniappan K."/>
            <person name="Ivanova N."/>
            <person name="Schaumberg A."/>
            <person name="Pati A."/>
            <person name="Liolios K."/>
            <person name="Nordberg H.P."/>
            <person name="Cantor M.N."/>
            <person name="Hua S.X."/>
            <person name="Woyke T."/>
        </authorList>
    </citation>
    <scope>NUCLEOTIDE SEQUENCE [LARGE SCALE GENOMIC DNA]</scope>
    <source>
        <strain evidence="6 7">DSM 14336</strain>
    </source>
</reference>
<dbReference type="HOGENOM" id="CLU_3154385_0_0_5"/>
<dbReference type="Proteomes" id="UP000018780">
    <property type="component" value="Chromosome"/>
</dbReference>
<gene>
    <name evidence="6" type="ORF">METH_05370</name>
</gene>
<dbReference type="GO" id="GO:0008168">
    <property type="term" value="F:methyltransferase activity"/>
    <property type="evidence" value="ECO:0007669"/>
    <property type="project" value="UniProtKB-KW"/>
</dbReference>
<organism evidence="6 7">
    <name type="scientific">Leisingera methylohalidivorans DSM 14336</name>
    <dbReference type="NCBI Taxonomy" id="999552"/>
    <lineage>
        <taxon>Bacteria</taxon>
        <taxon>Pseudomonadati</taxon>
        <taxon>Pseudomonadota</taxon>
        <taxon>Alphaproteobacteria</taxon>
        <taxon>Rhodobacterales</taxon>
        <taxon>Roseobacteraceae</taxon>
        <taxon>Leisingera</taxon>
    </lineage>
</organism>
<evidence type="ECO:0000256" key="1">
    <source>
        <dbReference type="ARBA" id="ARBA00022723"/>
    </source>
</evidence>
<dbReference type="Pfam" id="PF01258">
    <property type="entry name" value="zf-dskA_traR"/>
    <property type="match status" value="1"/>
</dbReference>
<evidence type="ECO:0000313" key="6">
    <source>
        <dbReference type="EMBL" id="AHD00231.1"/>
    </source>
</evidence>
<keyword evidence="6" id="KW-0808">Transferase</keyword>
<keyword evidence="1" id="KW-0479">Metal-binding</keyword>
<name>V9VNH1_9RHOB</name>